<dbReference type="PANTHER" id="PTHR14237">
    <property type="entry name" value="MOLYBDOPTERIN COFACTOR SULFURASE MOSC"/>
    <property type="match status" value="1"/>
</dbReference>
<dbReference type="AlphaFoldDB" id="A0A167VUE0"/>
<proteinExistence type="predicted"/>
<feature type="transmembrane region" description="Helical" evidence="1">
    <location>
        <begin position="20"/>
        <end position="37"/>
    </location>
</feature>
<dbReference type="EMBL" id="AZGZ01000029">
    <property type="protein sequence ID" value="KZZ88019.1"/>
    <property type="molecule type" value="Genomic_DNA"/>
</dbReference>
<protein>
    <submittedName>
        <fullName evidence="3">MOSC domain-containing protein</fullName>
    </submittedName>
</protein>
<name>A0A167VUE0_9EURO</name>
<accession>A0A167VUE0</accession>
<keyword evidence="1" id="KW-1133">Transmembrane helix</keyword>
<evidence type="ECO:0000313" key="4">
    <source>
        <dbReference type="Proteomes" id="UP000242877"/>
    </source>
</evidence>
<dbReference type="OrthoDB" id="17255at2759"/>
<evidence type="ECO:0000256" key="1">
    <source>
        <dbReference type="SAM" id="Phobius"/>
    </source>
</evidence>
<dbReference type="InterPro" id="IPR005303">
    <property type="entry name" value="MOCOS_middle"/>
</dbReference>
<dbReference type="GO" id="GO:0030151">
    <property type="term" value="F:molybdenum ion binding"/>
    <property type="evidence" value="ECO:0007669"/>
    <property type="project" value="InterPro"/>
</dbReference>
<feature type="domain" description="MOSC" evidence="2">
    <location>
        <begin position="262"/>
        <end position="453"/>
    </location>
</feature>
<dbReference type="SUPFAM" id="SSF141673">
    <property type="entry name" value="MOSC N-terminal domain-like"/>
    <property type="match status" value="1"/>
</dbReference>
<dbReference type="InterPro" id="IPR005302">
    <property type="entry name" value="MoCF_Sase_C"/>
</dbReference>
<sequence>MMFPRLTFIPHLDLPPLVSVVSGFIVSFIPLLLILYYHELKRRAEASSPKGCRRMGMPAGLSNLSDQYVYGTDGVRRGQKQPANKIRIKALMTYPIKSCRGIELPTAKVETTGIAYDRTFCFAEYVEESEGLDGEKKEAHWAARTMRDAKYRRMTLIIPEIWLPDPSSPSYSPRSPNVLSKGVLVIRFPREIAPGSGIKGHLLSIAMKLGLADNEERFQVPLHPPPGHDYPSQKLKVWSDYPLAFDYGKHVPESLARFVGATKRFSLLRIDPEYFRKMGRCAPPKDELGYQAETALADVYPLNLQNISSVRDIGKRVASSIPQLSVIRFRPNVIIEGVPAYDEDDWKKIEVIPRKLHFNRHFTTPEEDKPEKTAETKAQDEATLVHVVCRTPRCRLPNVDPETGVRHPVEPDKTMRSFRCIDEGFSAKACLGMQLVPAVKEFELHIGDEIRVLERGEHFYL</sequence>
<keyword evidence="1" id="KW-0812">Transmembrane</keyword>
<gene>
    <name evidence="3" type="ORF">AAP_05285</name>
</gene>
<dbReference type="Proteomes" id="UP000242877">
    <property type="component" value="Unassembled WGS sequence"/>
</dbReference>
<evidence type="ECO:0000313" key="3">
    <source>
        <dbReference type="EMBL" id="KZZ88019.1"/>
    </source>
</evidence>
<reference evidence="3 4" key="1">
    <citation type="journal article" date="2016" name="Genome Biol. Evol.">
        <title>Divergent and convergent evolution of fungal pathogenicity.</title>
        <authorList>
            <person name="Shang Y."/>
            <person name="Xiao G."/>
            <person name="Zheng P."/>
            <person name="Cen K."/>
            <person name="Zhan S."/>
            <person name="Wang C."/>
        </authorList>
    </citation>
    <scope>NUCLEOTIDE SEQUENCE [LARGE SCALE GENOMIC DNA]</scope>
    <source>
        <strain evidence="3 4">ARSEF 7405</strain>
    </source>
</reference>
<dbReference type="PROSITE" id="PS51340">
    <property type="entry name" value="MOSC"/>
    <property type="match status" value="1"/>
</dbReference>
<comment type="caution">
    <text evidence="3">The sequence shown here is derived from an EMBL/GenBank/DDBJ whole genome shotgun (WGS) entry which is preliminary data.</text>
</comment>
<keyword evidence="1" id="KW-0472">Membrane</keyword>
<dbReference type="GO" id="GO:0003824">
    <property type="term" value="F:catalytic activity"/>
    <property type="evidence" value="ECO:0007669"/>
    <property type="project" value="InterPro"/>
</dbReference>
<keyword evidence="4" id="KW-1185">Reference proteome</keyword>
<dbReference type="PANTHER" id="PTHR14237:SF23">
    <property type="entry name" value="MOSC DOMAIN PROTEIN (AFU_ORTHOLOGUE AFUA_7G05900)"/>
    <property type="match status" value="1"/>
</dbReference>
<dbReference type="GO" id="GO:0030170">
    <property type="term" value="F:pyridoxal phosphate binding"/>
    <property type="evidence" value="ECO:0007669"/>
    <property type="project" value="InterPro"/>
</dbReference>
<dbReference type="Pfam" id="PF03476">
    <property type="entry name" value="MOSC_N"/>
    <property type="match status" value="1"/>
</dbReference>
<dbReference type="VEuPathDB" id="FungiDB:AAP_05285"/>
<evidence type="ECO:0000259" key="2">
    <source>
        <dbReference type="PROSITE" id="PS51340"/>
    </source>
</evidence>
<organism evidence="3 4">
    <name type="scientific">Ascosphaera apis ARSEF 7405</name>
    <dbReference type="NCBI Taxonomy" id="392613"/>
    <lineage>
        <taxon>Eukaryota</taxon>
        <taxon>Fungi</taxon>
        <taxon>Dikarya</taxon>
        <taxon>Ascomycota</taxon>
        <taxon>Pezizomycotina</taxon>
        <taxon>Eurotiomycetes</taxon>
        <taxon>Eurotiomycetidae</taxon>
        <taxon>Onygenales</taxon>
        <taxon>Ascosphaeraceae</taxon>
        <taxon>Ascosphaera</taxon>
    </lineage>
</organism>